<comment type="pathway">
    <text evidence="1 6 7">Amino-acid biosynthesis; L-histidine biosynthesis; L-histidine from 5-phospho-alpha-D-ribose 1-diphosphate: step 6/9.</text>
</comment>
<keyword evidence="4 6" id="KW-0368">Histidine biosynthesis</keyword>
<proteinExistence type="inferred from homology"/>
<evidence type="ECO:0000256" key="1">
    <source>
        <dbReference type="ARBA" id="ARBA00005047"/>
    </source>
</evidence>
<dbReference type="FunFam" id="3.30.230.40:FF:000003">
    <property type="entry name" value="Imidazoleglycerol-phosphate dehydratase HisB"/>
    <property type="match status" value="1"/>
</dbReference>
<dbReference type="InterPro" id="IPR038494">
    <property type="entry name" value="IGPD_sf"/>
</dbReference>
<dbReference type="AlphaFoldDB" id="A0AA46AJ08"/>
<evidence type="ECO:0000313" key="8">
    <source>
        <dbReference type="EMBL" id="SMP54988.1"/>
    </source>
</evidence>
<dbReference type="GO" id="GO:0005737">
    <property type="term" value="C:cytoplasm"/>
    <property type="evidence" value="ECO:0007669"/>
    <property type="project" value="UniProtKB-SubCell"/>
</dbReference>
<dbReference type="InterPro" id="IPR000807">
    <property type="entry name" value="ImidazoleglycerolP_deHydtase"/>
</dbReference>
<dbReference type="GO" id="GO:0000105">
    <property type="term" value="P:L-histidine biosynthetic process"/>
    <property type="evidence" value="ECO:0007669"/>
    <property type="project" value="UniProtKB-UniRule"/>
</dbReference>
<dbReference type="SUPFAM" id="SSF54211">
    <property type="entry name" value="Ribosomal protein S5 domain 2-like"/>
    <property type="match status" value="2"/>
</dbReference>
<evidence type="ECO:0000256" key="4">
    <source>
        <dbReference type="ARBA" id="ARBA00023102"/>
    </source>
</evidence>
<dbReference type="NCBIfam" id="NF002111">
    <property type="entry name" value="PRK00951.2-1"/>
    <property type="match status" value="1"/>
</dbReference>
<accession>A0AA46AJ08</accession>
<dbReference type="PANTHER" id="PTHR23133">
    <property type="entry name" value="IMIDAZOLEGLYCEROL-PHOSPHATE DEHYDRATASE HIS7"/>
    <property type="match status" value="1"/>
</dbReference>
<dbReference type="FunFam" id="3.30.230.40:FF:000001">
    <property type="entry name" value="Imidazoleglycerol-phosphate dehydratase HisB"/>
    <property type="match status" value="1"/>
</dbReference>
<dbReference type="RefSeq" id="WP_283409123.1">
    <property type="nucleotide sequence ID" value="NZ_FXUF01000005.1"/>
</dbReference>
<dbReference type="InterPro" id="IPR020565">
    <property type="entry name" value="ImidazoleglycerP_deHydtase_CS"/>
</dbReference>
<keyword evidence="6" id="KW-0963">Cytoplasm</keyword>
<dbReference type="EMBL" id="FXUF01000005">
    <property type="protein sequence ID" value="SMP54988.1"/>
    <property type="molecule type" value="Genomic_DNA"/>
</dbReference>
<comment type="similarity">
    <text evidence="6 7">Belongs to the imidazoleglycerol-phosphate dehydratase family.</text>
</comment>
<dbReference type="GO" id="GO:0004424">
    <property type="term" value="F:imidazoleglycerol-phosphate dehydratase activity"/>
    <property type="evidence" value="ECO:0007669"/>
    <property type="project" value="UniProtKB-UniRule"/>
</dbReference>
<evidence type="ECO:0000256" key="5">
    <source>
        <dbReference type="ARBA" id="ARBA00023239"/>
    </source>
</evidence>
<evidence type="ECO:0000256" key="7">
    <source>
        <dbReference type="RuleBase" id="RU000599"/>
    </source>
</evidence>
<dbReference type="PROSITE" id="PS00954">
    <property type="entry name" value="IGP_DEHYDRATASE_1"/>
    <property type="match status" value="1"/>
</dbReference>
<sequence length="197" mass="21671">MGVKRIAAVNRRTAETDIGVKVNVDGTGKSDIATGVGFFDHMLHQVARHGLMDLAIRAEGDVHVDDHHTVEDVGIVLGQTLAEAVGEKTGMVRYASVYTPMDEALSRVILDFSGRPFLHFDVNYTAHTVGDFDVQLVEEFFRAVAVHGGITLHMTTLYGKNDHHIIETLFKAFGRAVDQATRIDKRIQGPMSTKESL</sequence>
<dbReference type="Gene3D" id="3.30.230.40">
    <property type="entry name" value="Imidazole glycerol phosphate dehydratase, domain 1"/>
    <property type="match status" value="2"/>
</dbReference>
<name>A0AA46AJ08_9CLOT</name>
<evidence type="ECO:0000313" key="9">
    <source>
        <dbReference type="Proteomes" id="UP001158066"/>
    </source>
</evidence>
<dbReference type="InterPro" id="IPR020568">
    <property type="entry name" value="Ribosomal_Su5_D2-typ_SF"/>
</dbReference>
<dbReference type="HAMAP" id="MF_00076">
    <property type="entry name" value="HisB"/>
    <property type="match status" value="1"/>
</dbReference>
<gene>
    <name evidence="6" type="primary">hisB</name>
    <name evidence="8" type="ORF">SAMN06296020_105208</name>
</gene>
<comment type="subcellular location">
    <subcellularLocation>
        <location evidence="6 7">Cytoplasm</location>
    </subcellularLocation>
</comment>
<reference evidence="8" key="1">
    <citation type="submission" date="2017-05" db="EMBL/GenBank/DDBJ databases">
        <authorList>
            <person name="Varghese N."/>
            <person name="Submissions S."/>
        </authorList>
    </citation>
    <scope>NUCLEOTIDE SEQUENCE</scope>
    <source>
        <strain evidence="8">Su22</strain>
    </source>
</reference>
<keyword evidence="9" id="KW-1185">Reference proteome</keyword>
<comment type="catalytic activity">
    <reaction evidence="6 7">
        <text>D-erythro-1-(imidazol-4-yl)glycerol 3-phosphate = 3-(imidazol-4-yl)-2-oxopropyl phosphate + H2O</text>
        <dbReference type="Rhea" id="RHEA:11040"/>
        <dbReference type="ChEBI" id="CHEBI:15377"/>
        <dbReference type="ChEBI" id="CHEBI:57766"/>
        <dbReference type="ChEBI" id="CHEBI:58278"/>
        <dbReference type="EC" id="4.2.1.19"/>
    </reaction>
</comment>
<dbReference type="EC" id="4.2.1.19" evidence="6 7"/>
<organism evidence="8 9">
    <name type="scientific">Anoxynatronum buryatiense</name>
    <dbReference type="NCBI Taxonomy" id="489973"/>
    <lineage>
        <taxon>Bacteria</taxon>
        <taxon>Bacillati</taxon>
        <taxon>Bacillota</taxon>
        <taxon>Clostridia</taxon>
        <taxon>Eubacteriales</taxon>
        <taxon>Clostridiaceae</taxon>
        <taxon>Anoxynatronum</taxon>
    </lineage>
</organism>
<dbReference type="NCBIfam" id="NF002114">
    <property type="entry name" value="PRK00951.2-4"/>
    <property type="match status" value="1"/>
</dbReference>
<evidence type="ECO:0000256" key="3">
    <source>
        <dbReference type="ARBA" id="ARBA00022605"/>
    </source>
</evidence>
<keyword evidence="5 6" id="KW-0456">Lyase</keyword>
<dbReference type="Pfam" id="PF00475">
    <property type="entry name" value="IGPD"/>
    <property type="match status" value="1"/>
</dbReference>
<dbReference type="Proteomes" id="UP001158066">
    <property type="component" value="Unassembled WGS sequence"/>
</dbReference>
<evidence type="ECO:0000256" key="2">
    <source>
        <dbReference type="ARBA" id="ARBA00016664"/>
    </source>
</evidence>
<dbReference type="CDD" id="cd07914">
    <property type="entry name" value="IGPD"/>
    <property type="match status" value="1"/>
</dbReference>
<keyword evidence="3 6" id="KW-0028">Amino-acid biosynthesis</keyword>
<evidence type="ECO:0000256" key="6">
    <source>
        <dbReference type="HAMAP-Rule" id="MF_00076"/>
    </source>
</evidence>
<dbReference type="PANTHER" id="PTHR23133:SF2">
    <property type="entry name" value="IMIDAZOLEGLYCEROL-PHOSPHATE DEHYDRATASE"/>
    <property type="match status" value="1"/>
</dbReference>
<dbReference type="PROSITE" id="PS00955">
    <property type="entry name" value="IGP_DEHYDRATASE_2"/>
    <property type="match status" value="1"/>
</dbReference>
<protein>
    <recommendedName>
        <fullName evidence="2 6">Imidazoleglycerol-phosphate dehydratase</fullName>
        <shortName evidence="6">IGPD</shortName>
        <ecNumber evidence="6 7">4.2.1.19</ecNumber>
    </recommendedName>
</protein>
<comment type="caution">
    <text evidence="8">The sequence shown here is derived from an EMBL/GenBank/DDBJ whole genome shotgun (WGS) entry which is preliminary data.</text>
</comment>